<dbReference type="InterPro" id="IPR029063">
    <property type="entry name" value="SAM-dependent_MTases_sf"/>
</dbReference>
<dbReference type="PANTHER" id="PTHR47313">
    <property type="entry name" value="RIBOSOMAL RNA LARGE SUBUNIT METHYLTRANSFERASE K/L"/>
    <property type="match status" value="1"/>
</dbReference>
<dbReference type="GO" id="GO:0008990">
    <property type="term" value="F:rRNA (guanine-N2-)-methyltransferase activity"/>
    <property type="evidence" value="ECO:0007669"/>
    <property type="project" value="TreeGrafter"/>
</dbReference>
<evidence type="ECO:0000259" key="3">
    <source>
        <dbReference type="Pfam" id="PF01170"/>
    </source>
</evidence>
<evidence type="ECO:0000256" key="1">
    <source>
        <dbReference type="ARBA" id="ARBA00022603"/>
    </source>
</evidence>
<dbReference type="Pfam" id="PF22020">
    <property type="entry name" value="RlmL_1st"/>
    <property type="match status" value="1"/>
</dbReference>
<feature type="domain" description="Ribosomal RNA large subunit methyltransferase K/L-like methyltransferase" evidence="3">
    <location>
        <begin position="186"/>
        <end position="368"/>
    </location>
</feature>
<comment type="caution">
    <text evidence="5">The sequence shown here is derived from an EMBL/GenBank/DDBJ whole genome shotgun (WGS) entry which is preliminary data.</text>
</comment>
<gene>
    <name evidence="5" type="ORF">ENS06_12440</name>
</gene>
<evidence type="ECO:0000256" key="2">
    <source>
        <dbReference type="ARBA" id="ARBA00022679"/>
    </source>
</evidence>
<name>A0A832A5R2_9BACT</name>
<protein>
    <recommendedName>
        <fullName evidence="6">N6-adenine-specific DNA methylase</fullName>
    </recommendedName>
</protein>
<keyword evidence="2" id="KW-0808">Transferase</keyword>
<dbReference type="SUPFAM" id="SSF53335">
    <property type="entry name" value="S-adenosyl-L-methionine-dependent methyltransferases"/>
    <property type="match status" value="1"/>
</dbReference>
<dbReference type="AlphaFoldDB" id="A0A832A5R2"/>
<dbReference type="EMBL" id="DSTK01000037">
    <property type="protein sequence ID" value="HFK98112.1"/>
    <property type="molecule type" value="Genomic_DNA"/>
</dbReference>
<dbReference type="Gene3D" id="3.40.50.150">
    <property type="entry name" value="Vaccinia Virus protein VP39"/>
    <property type="match status" value="1"/>
</dbReference>
<organism evidence="5">
    <name type="scientific">Desulfacinum infernum</name>
    <dbReference type="NCBI Taxonomy" id="35837"/>
    <lineage>
        <taxon>Bacteria</taxon>
        <taxon>Pseudomonadati</taxon>
        <taxon>Thermodesulfobacteriota</taxon>
        <taxon>Syntrophobacteria</taxon>
        <taxon>Syntrophobacterales</taxon>
        <taxon>Syntrophobacteraceae</taxon>
        <taxon>Desulfacinum</taxon>
    </lineage>
</organism>
<dbReference type="PANTHER" id="PTHR47313:SF1">
    <property type="entry name" value="RIBOSOMAL RNA LARGE SUBUNIT METHYLTRANSFERASE K_L"/>
    <property type="match status" value="1"/>
</dbReference>
<accession>A0A832A5R2</accession>
<dbReference type="CDD" id="cd02440">
    <property type="entry name" value="AdoMet_MTases"/>
    <property type="match status" value="1"/>
</dbReference>
<evidence type="ECO:0000313" key="5">
    <source>
        <dbReference type="EMBL" id="HFK98112.1"/>
    </source>
</evidence>
<sequence>MLERRIRTQIRAKEHQFAAVVPRELVGVCRREMEQLGLNILEESEAGVEFRGKLEACYRANLWLRTASRVLCRLPAMKVGAREELFAKTTRLPWELWLDPHVPVRVDVFLSASRLAHTEWARKAFQDAMRKRFEGVGAGISFVEPAPSNEPAVAEEEAAGQRIVVRIEHNRCRISLDTSGAHLHYRGYRVKHVGAPLRETLAAALVLQSGWKPPEPFLDGMCGSGTAVIEAALLGGKIPPGRRRRFLFQRWPSFQEKTWQYLLKKADQGVQKVAPARFIAVDRDPKAVAVARENAVRAGVAPWVAWHTMPFEKLDPRDLGLPPGLVFLNPPYGVRLPADRGLYARLLHHLGRCFAGWKAIVLAPERDLLVSGLVRPRKVKRLRHGGLSITAGFYDF</sequence>
<dbReference type="Pfam" id="PF01170">
    <property type="entry name" value="UPF0020"/>
    <property type="match status" value="1"/>
</dbReference>
<dbReference type="Gene3D" id="3.30.2130.30">
    <property type="match status" value="1"/>
</dbReference>
<dbReference type="InterPro" id="IPR054170">
    <property type="entry name" value="RlmL_1st"/>
</dbReference>
<reference evidence="5" key="1">
    <citation type="journal article" date="2020" name="mSystems">
        <title>Genome- and Community-Level Interaction Insights into Carbon Utilization and Element Cycling Functions of Hydrothermarchaeota in Hydrothermal Sediment.</title>
        <authorList>
            <person name="Zhou Z."/>
            <person name="Liu Y."/>
            <person name="Xu W."/>
            <person name="Pan J."/>
            <person name="Luo Z.H."/>
            <person name="Li M."/>
        </authorList>
    </citation>
    <scope>NUCLEOTIDE SEQUENCE [LARGE SCALE GENOMIC DNA]</scope>
    <source>
        <strain evidence="5">SpSt-456</strain>
    </source>
</reference>
<keyword evidence="1" id="KW-0489">Methyltransferase</keyword>
<feature type="domain" description="RlmL ferredoxin-like" evidence="4">
    <location>
        <begin position="17"/>
        <end position="71"/>
    </location>
</feature>
<evidence type="ECO:0000259" key="4">
    <source>
        <dbReference type="Pfam" id="PF22020"/>
    </source>
</evidence>
<evidence type="ECO:0008006" key="6">
    <source>
        <dbReference type="Google" id="ProtNLM"/>
    </source>
</evidence>
<dbReference type="InterPro" id="IPR000241">
    <property type="entry name" value="RlmKL-like_Mtase"/>
</dbReference>
<dbReference type="GO" id="GO:0070043">
    <property type="term" value="F:rRNA (guanine-N7-)-methyltransferase activity"/>
    <property type="evidence" value="ECO:0007669"/>
    <property type="project" value="TreeGrafter"/>
</dbReference>
<proteinExistence type="predicted"/>
<dbReference type="CDD" id="cd11715">
    <property type="entry name" value="THUMP_AdoMetMT"/>
    <property type="match status" value="1"/>
</dbReference>